<dbReference type="Proteomes" id="UP001060170">
    <property type="component" value="Chromosome 10"/>
</dbReference>
<reference evidence="1 2" key="3">
    <citation type="journal article" date="2022" name="Microbiol. Spectr.">
        <title>Folding features and dynamics of 3D genome architecture in plant fungal pathogens.</title>
        <authorList>
            <person name="Xia C."/>
        </authorList>
    </citation>
    <scope>NUCLEOTIDE SEQUENCE [LARGE SCALE GENOMIC DNA]</scope>
    <source>
        <strain evidence="1 2">93-210</strain>
    </source>
</reference>
<comment type="caution">
    <text evidence="1">The sequence shown here is derived from an EMBL/GenBank/DDBJ whole genome shotgun (WGS) entry which is preliminary data.</text>
</comment>
<name>A0ACC0E7R9_9BASI</name>
<reference evidence="2" key="1">
    <citation type="journal article" date="2018" name="BMC Genomics">
        <title>Genomic insights into host adaptation between the wheat stripe rust pathogen (Puccinia striiformis f. sp. tritici) and the barley stripe rust pathogen (Puccinia striiformis f. sp. hordei).</title>
        <authorList>
            <person name="Xia C."/>
            <person name="Wang M."/>
            <person name="Yin C."/>
            <person name="Cornejo O.E."/>
            <person name="Hulbert S.H."/>
            <person name="Chen X."/>
        </authorList>
    </citation>
    <scope>NUCLEOTIDE SEQUENCE [LARGE SCALE GENOMIC DNA]</scope>
    <source>
        <strain evidence="2">93-210</strain>
    </source>
</reference>
<dbReference type="EMBL" id="CM045874">
    <property type="protein sequence ID" value="KAI7945154.1"/>
    <property type="molecule type" value="Genomic_DNA"/>
</dbReference>
<keyword evidence="2" id="KW-1185">Reference proteome</keyword>
<protein>
    <submittedName>
        <fullName evidence="1">Uncharacterized protein</fullName>
    </submittedName>
</protein>
<accession>A0ACC0E7R9</accession>
<gene>
    <name evidence="1" type="ORF">MJO28_010849</name>
</gene>
<evidence type="ECO:0000313" key="1">
    <source>
        <dbReference type="EMBL" id="KAI7945154.1"/>
    </source>
</evidence>
<evidence type="ECO:0000313" key="2">
    <source>
        <dbReference type="Proteomes" id="UP001060170"/>
    </source>
</evidence>
<organism evidence="1 2">
    <name type="scientific">Puccinia striiformis f. sp. tritici</name>
    <dbReference type="NCBI Taxonomy" id="168172"/>
    <lineage>
        <taxon>Eukaryota</taxon>
        <taxon>Fungi</taxon>
        <taxon>Dikarya</taxon>
        <taxon>Basidiomycota</taxon>
        <taxon>Pucciniomycotina</taxon>
        <taxon>Pucciniomycetes</taxon>
        <taxon>Pucciniales</taxon>
        <taxon>Pucciniaceae</taxon>
        <taxon>Puccinia</taxon>
    </lineage>
</organism>
<sequence length="157" mass="17442">MEITISKSALTINDISTSSISDTFLVASTIYTLKPIKLNKCQVENFSTTQPNQPLFNFISSLLNLVPASPGSNQHQSSIIQLPGITFIIIKQTKTPSQNSFIHYSLQQTLLTRTPDSNLNNYTCDTIQPLLSLTSLNLTFIIIQLERFNSVNSTAFQ</sequence>
<proteinExistence type="predicted"/>
<reference evidence="2" key="2">
    <citation type="journal article" date="2018" name="Mol. Plant Microbe Interact.">
        <title>Genome sequence resources for the wheat stripe rust pathogen (Puccinia striiformis f. sp. tritici) and the barley stripe rust pathogen (Puccinia striiformis f. sp. hordei).</title>
        <authorList>
            <person name="Xia C."/>
            <person name="Wang M."/>
            <person name="Yin C."/>
            <person name="Cornejo O.E."/>
            <person name="Hulbert S.H."/>
            <person name="Chen X."/>
        </authorList>
    </citation>
    <scope>NUCLEOTIDE SEQUENCE [LARGE SCALE GENOMIC DNA]</scope>
    <source>
        <strain evidence="2">93-210</strain>
    </source>
</reference>